<dbReference type="PANTHER" id="PTHR33602:SF1">
    <property type="entry name" value="REGULATORY PROTEIN RECX FAMILY PROTEIN"/>
    <property type="match status" value="1"/>
</dbReference>
<protein>
    <recommendedName>
        <fullName evidence="2">Regulatory protein RecX</fullName>
    </recommendedName>
</protein>
<keyword evidence="1 2" id="KW-0963">Cytoplasm</keyword>
<proteinExistence type="inferred from homology"/>
<organism evidence="3 4">
    <name type="scientific">Fusobacterium simiae</name>
    <dbReference type="NCBI Taxonomy" id="855"/>
    <lineage>
        <taxon>Bacteria</taxon>
        <taxon>Fusobacteriati</taxon>
        <taxon>Fusobacteriota</taxon>
        <taxon>Fusobacteriia</taxon>
        <taxon>Fusobacteriales</taxon>
        <taxon>Fusobacteriaceae</taxon>
        <taxon>Fusobacterium</taxon>
    </lineage>
</organism>
<evidence type="ECO:0000256" key="1">
    <source>
        <dbReference type="ARBA" id="ARBA00022490"/>
    </source>
</evidence>
<comment type="subcellular location">
    <subcellularLocation>
        <location evidence="2">Cytoplasm</location>
    </subcellularLocation>
</comment>
<dbReference type="InterPro" id="IPR003783">
    <property type="entry name" value="Regulatory_RecX"/>
</dbReference>
<name>A0ABT4DGC0_FUSSI</name>
<dbReference type="Proteomes" id="UP001062738">
    <property type="component" value="Unassembled WGS sequence"/>
</dbReference>
<keyword evidence="4" id="KW-1185">Reference proteome</keyword>
<evidence type="ECO:0000256" key="2">
    <source>
        <dbReference type="HAMAP-Rule" id="MF_01114"/>
    </source>
</evidence>
<evidence type="ECO:0000313" key="4">
    <source>
        <dbReference type="Proteomes" id="UP001062738"/>
    </source>
</evidence>
<reference evidence="3" key="1">
    <citation type="submission" date="2022-09" db="EMBL/GenBank/DDBJ databases">
        <authorList>
            <person name="Zoaiter M."/>
        </authorList>
    </citation>
    <scope>NUCLEOTIDE SEQUENCE</scope>
    <source>
        <strain evidence="3">DSM 19848</strain>
    </source>
</reference>
<comment type="function">
    <text evidence="2">Modulates RecA activity.</text>
</comment>
<accession>A0ABT4DGC0</accession>
<dbReference type="RefSeq" id="WP_029759349.1">
    <property type="nucleotide sequence ID" value="NZ_JAOXXL010000006.1"/>
</dbReference>
<dbReference type="HAMAP" id="MF_01114">
    <property type="entry name" value="RecX"/>
    <property type="match status" value="1"/>
</dbReference>
<comment type="caution">
    <text evidence="3">The sequence shown here is derived from an EMBL/GenBank/DDBJ whole genome shotgun (WGS) entry which is preliminary data.</text>
</comment>
<comment type="similarity">
    <text evidence="2">Belongs to the RecX family.</text>
</comment>
<dbReference type="EMBL" id="JAOXXL010000006">
    <property type="protein sequence ID" value="MCY7007637.1"/>
    <property type="molecule type" value="Genomic_DNA"/>
</dbReference>
<gene>
    <name evidence="2" type="primary">recX</name>
    <name evidence="3" type="ORF">OCK72_03090</name>
</gene>
<evidence type="ECO:0000313" key="3">
    <source>
        <dbReference type="EMBL" id="MCY7007637.1"/>
    </source>
</evidence>
<dbReference type="PANTHER" id="PTHR33602">
    <property type="entry name" value="REGULATORY PROTEIN RECX FAMILY PROTEIN"/>
    <property type="match status" value="1"/>
</dbReference>
<sequence length="190" mass="22332">MRIQLKITINGNKLILDNGKIIYLTKEMFSRFDLKGKTNLDDDVFYSLIHFRIKLSAYSMLAKRDYFKKELKNKLIEKIGFADIVEDVVEDFEGQGYLDDYEKAKSYASQHSNYGAKKLSFIFYQMGVDREIISEILEDDKDNQIEKIKQLWIKLGNKEDKKKIESILRKGFLYGDIKKAISSLKEEEEE</sequence>